<sequence>MLPLPHPEFRAPPPSPVAGAHAHMLDPADDDDELAGFLIHSLRVPKLSLPHRIFPQEATPWDPPDVDFRQLISREDDAPEAELLKSAASAFGCFQLVNHGIPPGLIAAVEGAAASAFQLPPGAKKKAARSPDRRCGFELEEEEGVLGEAEEFLWLCPSAMRERKELAAIWPQGCRDLRENLEGLWREIENIASRIEEVLLDNANMNAQLLKSRREEAGDGSSVCFHKHASNGSHSAGIKHELLRMLVRSWSCSCHLSLHLLGSASEFHVYSKRGWYKFCPDTAAIIVTIGDQIQACSGGFYKHVIGKPAVVSKGNRQDSIISMAFHCAHQGIVDSNTSHSLEEKTISLGEQVMIAAFLAIAYYIVTFLCGGSV</sequence>
<evidence type="ECO:0000256" key="1">
    <source>
        <dbReference type="ARBA" id="ARBA00022723"/>
    </source>
</evidence>
<keyword evidence="1" id="KW-0479">Metal-binding</keyword>
<keyword evidence="3" id="KW-0408">Iron</keyword>
<dbReference type="Gene3D" id="2.60.120.330">
    <property type="entry name" value="B-lactam Antibiotic, Isopenicillin N Synthase, Chain"/>
    <property type="match status" value="1"/>
</dbReference>
<protein>
    <submittedName>
        <fullName evidence="7">1-aminocyclopropane-1-carboxylate oxidase isoform X2</fullName>
    </submittedName>
</protein>
<keyword evidence="8" id="KW-1185">Reference proteome</keyword>
<dbReference type="Proteomes" id="UP001327560">
    <property type="component" value="Chromosome 1"/>
</dbReference>
<dbReference type="AlphaFoldDB" id="A0AAQ3JKH7"/>
<dbReference type="SUPFAM" id="SSF51197">
    <property type="entry name" value="Clavaminate synthase-like"/>
    <property type="match status" value="1"/>
</dbReference>
<proteinExistence type="predicted"/>
<dbReference type="Pfam" id="PF14226">
    <property type="entry name" value="DIOX_N"/>
    <property type="match status" value="1"/>
</dbReference>
<evidence type="ECO:0000256" key="2">
    <source>
        <dbReference type="ARBA" id="ARBA00023002"/>
    </source>
</evidence>
<feature type="region of interest" description="Disordered" evidence="4">
    <location>
        <begin position="1"/>
        <end position="26"/>
    </location>
</feature>
<evidence type="ECO:0000313" key="8">
    <source>
        <dbReference type="Proteomes" id="UP001327560"/>
    </source>
</evidence>
<feature type="domain" description="Non-haem dioxygenase N-terminal" evidence="6">
    <location>
        <begin position="66"/>
        <end position="143"/>
    </location>
</feature>
<dbReference type="GO" id="GO:0016491">
    <property type="term" value="F:oxidoreductase activity"/>
    <property type="evidence" value="ECO:0007669"/>
    <property type="project" value="UniProtKB-KW"/>
</dbReference>
<dbReference type="GO" id="GO:0046872">
    <property type="term" value="F:metal ion binding"/>
    <property type="evidence" value="ECO:0007669"/>
    <property type="project" value="UniProtKB-KW"/>
</dbReference>
<evidence type="ECO:0000256" key="4">
    <source>
        <dbReference type="SAM" id="MobiDB-lite"/>
    </source>
</evidence>
<evidence type="ECO:0000256" key="5">
    <source>
        <dbReference type="SAM" id="Phobius"/>
    </source>
</evidence>
<evidence type="ECO:0000256" key="3">
    <source>
        <dbReference type="ARBA" id="ARBA00023004"/>
    </source>
</evidence>
<keyword evidence="5" id="KW-0472">Membrane</keyword>
<keyword evidence="5" id="KW-0812">Transmembrane</keyword>
<keyword evidence="5" id="KW-1133">Transmembrane helix</keyword>
<gene>
    <name evidence="7" type="ORF">Cni_G00135</name>
</gene>
<dbReference type="InterPro" id="IPR027443">
    <property type="entry name" value="IPNS-like_sf"/>
</dbReference>
<feature type="transmembrane region" description="Helical" evidence="5">
    <location>
        <begin position="352"/>
        <end position="370"/>
    </location>
</feature>
<reference evidence="7 8" key="1">
    <citation type="submission" date="2023-10" db="EMBL/GenBank/DDBJ databases">
        <title>Chromosome-scale genome assembly provides insights into flower coloration mechanisms of Canna indica.</title>
        <authorList>
            <person name="Li C."/>
        </authorList>
    </citation>
    <scope>NUCLEOTIDE SEQUENCE [LARGE SCALE GENOMIC DNA]</scope>
    <source>
        <tissue evidence="7">Flower</tissue>
    </source>
</reference>
<evidence type="ECO:0000259" key="6">
    <source>
        <dbReference type="Pfam" id="PF14226"/>
    </source>
</evidence>
<organism evidence="7 8">
    <name type="scientific">Canna indica</name>
    <name type="common">Indian-shot</name>
    <dbReference type="NCBI Taxonomy" id="4628"/>
    <lineage>
        <taxon>Eukaryota</taxon>
        <taxon>Viridiplantae</taxon>
        <taxon>Streptophyta</taxon>
        <taxon>Embryophyta</taxon>
        <taxon>Tracheophyta</taxon>
        <taxon>Spermatophyta</taxon>
        <taxon>Magnoliopsida</taxon>
        <taxon>Liliopsida</taxon>
        <taxon>Zingiberales</taxon>
        <taxon>Cannaceae</taxon>
        <taxon>Canna</taxon>
    </lineage>
</organism>
<dbReference type="PANTHER" id="PTHR34945">
    <property type="entry name" value="2-OXOGLUTARATE (2OG) AND FE(II)-DEPENDENT OXYGENASE SUPERFAMILY PROTEIN"/>
    <property type="match status" value="1"/>
</dbReference>
<dbReference type="PANTHER" id="PTHR34945:SF8">
    <property type="entry name" value="DOWNSTREAM TARGET OF AGL15-4"/>
    <property type="match status" value="1"/>
</dbReference>
<dbReference type="InterPro" id="IPR026992">
    <property type="entry name" value="DIOX_N"/>
</dbReference>
<dbReference type="EMBL" id="CP136890">
    <property type="protein sequence ID" value="WOK91444.1"/>
    <property type="molecule type" value="Genomic_DNA"/>
</dbReference>
<keyword evidence="2" id="KW-0560">Oxidoreductase</keyword>
<evidence type="ECO:0000313" key="7">
    <source>
        <dbReference type="EMBL" id="WOK91444.1"/>
    </source>
</evidence>
<accession>A0AAQ3JKH7</accession>
<name>A0AAQ3JKH7_9LILI</name>
<feature type="compositionally biased region" description="Pro residues" evidence="4">
    <location>
        <begin position="1"/>
        <end position="16"/>
    </location>
</feature>